<reference evidence="5 6" key="1">
    <citation type="journal article" date="2019" name="Extremophiles">
        <title>Biogeography of thermophiles and predominance of Thermus scotoductus in domestic water heaters.</title>
        <authorList>
            <person name="Wilpiszeski R.L."/>
            <person name="Zhang Z."/>
            <person name="House C.H."/>
        </authorList>
    </citation>
    <scope>NUCLEOTIDE SEQUENCE [LARGE SCALE GENOMIC DNA]</scope>
    <source>
        <strain evidence="4 6">14_S14</strain>
        <strain evidence="3 7">17_S17</strain>
        <strain evidence="2 5">20_S20</strain>
        <strain evidence="1 8">38_S38</strain>
    </source>
</reference>
<evidence type="ECO:0000313" key="2">
    <source>
        <dbReference type="EMBL" id="RTH29834.1"/>
    </source>
</evidence>
<dbReference type="InterPro" id="IPR029060">
    <property type="entry name" value="PIN-like_dom_sf"/>
</dbReference>
<dbReference type="CDD" id="cd09874">
    <property type="entry name" value="PIN_MT3492-like"/>
    <property type="match status" value="1"/>
</dbReference>
<protein>
    <submittedName>
        <fullName evidence="2">DNA-binding protein</fullName>
    </submittedName>
</protein>
<dbReference type="Proteomes" id="UP000287155">
    <property type="component" value="Unassembled WGS sequence"/>
</dbReference>
<dbReference type="EMBL" id="PEMJ01000128">
    <property type="protein sequence ID" value="RTI15637.1"/>
    <property type="molecule type" value="Genomic_DNA"/>
</dbReference>
<evidence type="ECO:0000313" key="4">
    <source>
        <dbReference type="EMBL" id="RTI15637.1"/>
    </source>
</evidence>
<sequence length="169" mass="19034">MTFSKTSGTDPLFLDTSALVRLYYLEPQDPFAWVVDLARRPEVQPAASHLAYVETLAAFHALRRRKAITARRQALLSAAFKKGWPSFLRVPLDYPVVFLAGVLAEDHPLRGADALQPASFLLLWMREHRGRFLTLDPRPYRVARATVPVEPVPAFEAPSPSGERQEEEP</sequence>
<dbReference type="Proteomes" id="UP000286928">
    <property type="component" value="Unassembled WGS sequence"/>
</dbReference>
<dbReference type="EMBL" id="PELM01000065">
    <property type="protein sequence ID" value="RTH04326.1"/>
    <property type="molecule type" value="Genomic_DNA"/>
</dbReference>
<dbReference type="EMBL" id="PEMD01000312">
    <property type="protein sequence ID" value="RTH29834.1"/>
    <property type="molecule type" value="Genomic_DNA"/>
</dbReference>
<organism evidence="2 5">
    <name type="scientific">Thermus scotoductus</name>
    <dbReference type="NCBI Taxonomy" id="37636"/>
    <lineage>
        <taxon>Bacteria</taxon>
        <taxon>Thermotogati</taxon>
        <taxon>Deinococcota</taxon>
        <taxon>Deinococci</taxon>
        <taxon>Thermales</taxon>
        <taxon>Thermaceae</taxon>
        <taxon>Thermus</taxon>
    </lineage>
</organism>
<dbReference type="Gene3D" id="3.40.50.1010">
    <property type="entry name" value="5'-nuclease"/>
    <property type="match status" value="1"/>
</dbReference>
<name>A0A430S5L5_THESC</name>
<evidence type="ECO:0000313" key="3">
    <source>
        <dbReference type="EMBL" id="RTI05307.1"/>
    </source>
</evidence>
<evidence type="ECO:0000313" key="1">
    <source>
        <dbReference type="EMBL" id="RTH04326.1"/>
    </source>
</evidence>
<evidence type="ECO:0000313" key="7">
    <source>
        <dbReference type="Proteomes" id="UP000287173"/>
    </source>
</evidence>
<evidence type="ECO:0000313" key="6">
    <source>
        <dbReference type="Proteomes" id="UP000287155"/>
    </source>
</evidence>
<proteinExistence type="predicted"/>
<gene>
    <name evidence="4" type="ORF">CSW27_05395</name>
    <name evidence="3" type="ORF">CSW30_11780</name>
    <name evidence="2" type="ORF">CSW33_11475</name>
    <name evidence="1" type="ORF">CSW50_02975</name>
</gene>
<dbReference type="Proteomes" id="UP000287173">
    <property type="component" value="Unassembled WGS sequence"/>
</dbReference>
<comment type="caution">
    <text evidence="2">The sequence shown here is derived from an EMBL/GenBank/DDBJ whole genome shotgun (WGS) entry which is preliminary data.</text>
</comment>
<dbReference type="Proteomes" id="UP000288082">
    <property type="component" value="Unassembled WGS sequence"/>
</dbReference>
<evidence type="ECO:0000313" key="8">
    <source>
        <dbReference type="Proteomes" id="UP000288082"/>
    </source>
</evidence>
<keyword evidence="2" id="KW-0238">DNA-binding</keyword>
<dbReference type="AlphaFoldDB" id="A0A430S5L5"/>
<accession>A0A430S5L5</accession>
<dbReference type="EMBL" id="PEMG01000437">
    <property type="protein sequence ID" value="RTI05307.1"/>
    <property type="molecule type" value="Genomic_DNA"/>
</dbReference>
<dbReference type="GO" id="GO:0003677">
    <property type="term" value="F:DNA binding"/>
    <property type="evidence" value="ECO:0007669"/>
    <property type="project" value="UniProtKB-KW"/>
</dbReference>
<dbReference type="SUPFAM" id="SSF88723">
    <property type="entry name" value="PIN domain-like"/>
    <property type="match status" value="1"/>
</dbReference>
<evidence type="ECO:0000313" key="5">
    <source>
        <dbReference type="Proteomes" id="UP000286928"/>
    </source>
</evidence>
<dbReference type="RefSeq" id="WP_126164794.1">
    <property type="nucleotide sequence ID" value="NZ_PELM01000065.1"/>
</dbReference>